<feature type="chain" id="PRO_5040547356" description="Carboxylic ester hydrolase" evidence="3">
    <location>
        <begin position="23"/>
        <end position="695"/>
    </location>
</feature>
<dbReference type="AlphaFoldDB" id="A0A9P4N3H0"/>
<evidence type="ECO:0000256" key="3">
    <source>
        <dbReference type="RuleBase" id="RU361235"/>
    </source>
</evidence>
<dbReference type="Proteomes" id="UP000800093">
    <property type="component" value="Unassembled WGS sequence"/>
</dbReference>
<dbReference type="Gene3D" id="3.40.50.1820">
    <property type="entry name" value="alpha/beta hydrolase"/>
    <property type="match status" value="1"/>
</dbReference>
<name>A0A9P4N3H0_9PLEO</name>
<keyword evidence="6" id="KW-1185">Reference proteome</keyword>
<evidence type="ECO:0000256" key="2">
    <source>
        <dbReference type="ARBA" id="ARBA00022801"/>
    </source>
</evidence>
<dbReference type="EMBL" id="ML986674">
    <property type="protein sequence ID" value="KAF2260759.1"/>
    <property type="molecule type" value="Genomic_DNA"/>
</dbReference>
<comment type="similarity">
    <text evidence="1 3">Belongs to the type-B carboxylesterase/lipase family.</text>
</comment>
<keyword evidence="2 3" id="KW-0378">Hydrolase</keyword>
<keyword evidence="3" id="KW-0732">Signal</keyword>
<feature type="signal peptide" evidence="3">
    <location>
        <begin position="1"/>
        <end position="22"/>
    </location>
</feature>
<dbReference type="InterPro" id="IPR002018">
    <property type="entry name" value="CarbesteraseB"/>
</dbReference>
<evidence type="ECO:0000313" key="6">
    <source>
        <dbReference type="Proteomes" id="UP000800093"/>
    </source>
</evidence>
<evidence type="ECO:0000313" key="5">
    <source>
        <dbReference type="EMBL" id="KAF2260759.1"/>
    </source>
</evidence>
<gene>
    <name evidence="5" type="ORF">CC78DRAFT_555455</name>
</gene>
<dbReference type="SUPFAM" id="SSF53474">
    <property type="entry name" value="alpha/beta-Hydrolases"/>
    <property type="match status" value="1"/>
</dbReference>
<dbReference type="PANTHER" id="PTHR43142">
    <property type="entry name" value="CARBOXYLIC ESTER HYDROLASE"/>
    <property type="match status" value="1"/>
</dbReference>
<dbReference type="InterPro" id="IPR019826">
    <property type="entry name" value="Carboxylesterase_B_AS"/>
</dbReference>
<dbReference type="GO" id="GO:0016787">
    <property type="term" value="F:hydrolase activity"/>
    <property type="evidence" value="ECO:0007669"/>
    <property type="project" value="UniProtKB-KW"/>
</dbReference>
<evidence type="ECO:0000256" key="1">
    <source>
        <dbReference type="ARBA" id="ARBA00005964"/>
    </source>
</evidence>
<reference evidence="6" key="1">
    <citation type="journal article" date="2020" name="Stud. Mycol.">
        <title>101 Dothideomycetes genomes: A test case for predicting lifestyles and emergence of pathogens.</title>
        <authorList>
            <person name="Haridas S."/>
            <person name="Albert R."/>
            <person name="Binder M."/>
            <person name="Bloem J."/>
            <person name="LaButti K."/>
            <person name="Salamov A."/>
            <person name="Andreopoulos B."/>
            <person name="Baker S."/>
            <person name="Barry K."/>
            <person name="Bills G."/>
            <person name="Bluhm B."/>
            <person name="Cannon C."/>
            <person name="Castanera R."/>
            <person name="Culley D."/>
            <person name="Daum C."/>
            <person name="Ezra D."/>
            <person name="Gonzalez J."/>
            <person name="Henrissat B."/>
            <person name="Kuo A."/>
            <person name="Liang C."/>
            <person name="Lipzen A."/>
            <person name="Lutzoni F."/>
            <person name="Magnuson J."/>
            <person name="Mondo S."/>
            <person name="Nolan M."/>
            <person name="Ohm R."/>
            <person name="Pangilinan J."/>
            <person name="Park H.-J."/>
            <person name="Ramirez L."/>
            <person name="Alfaro M."/>
            <person name="Sun H."/>
            <person name="Tritt A."/>
            <person name="Yoshinaga Y."/>
            <person name="Zwiers L.-H."/>
            <person name="Turgeon B."/>
            <person name="Goodwin S."/>
            <person name="Spatafora J."/>
            <person name="Crous P."/>
            <person name="Grigoriev I."/>
        </authorList>
    </citation>
    <scope>NUCLEOTIDE SEQUENCE [LARGE SCALE GENOMIC DNA]</scope>
    <source>
        <strain evidence="6">CBS 304.66</strain>
    </source>
</reference>
<dbReference type="Pfam" id="PF00135">
    <property type="entry name" value="COesterase"/>
    <property type="match status" value="1"/>
</dbReference>
<accession>A0A9P4N3H0</accession>
<dbReference type="PANTHER" id="PTHR43142:SF3">
    <property type="entry name" value="PUTATIVE (AFU_ORTHOLOGUE AFUA_3G09070)-RELATED"/>
    <property type="match status" value="1"/>
</dbReference>
<organism evidence="5 6">
    <name type="scientific">Lojkania enalia</name>
    <dbReference type="NCBI Taxonomy" id="147567"/>
    <lineage>
        <taxon>Eukaryota</taxon>
        <taxon>Fungi</taxon>
        <taxon>Dikarya</taxon>
        <taxon>Ascomycota</taxon>
        <taxon>Pezizomycotina</taxon>
        <taxon>Dothideomycetes</taxon>
        <taxon>Pleosporomycetidae</taxon>
        <taxon>Pleosporales</taxon>
        <taxon>Pleosporales incertae sedis</taxon>
        <taxon>Lojkania</taxon>
    </lineage>
</organism>
<dbReference type="EC" id="3.1.1.-" evidence="3"/>
<feature type="domain" description="Carboxylesterase type B" evidence="4">
    <location>
        <begin position="149"/>
        <end position="670"/>
    </location>
</feature>
<dbReference type="PROSITE" id="PS00122">
    <property type="entry name" value="CARBOXYLESTERASE_B_1"/>
    <property type="match status" value="1"/>
</dbReference>
<evidence type="ECO:0000259" key="4">
    <source>
        <dbReference type="Pfam" id="PF00135"/>
    </source>
</evidence>
<proteinExistence type="inferred from homology"/>
<sequence length="695" mass="75039">MSTIFSLLSLTLLSCLSADVVAVPSPQSIGSDLTILTHNDLYAAVIALSTPQSQAEAISRCAALGETLWDPGNTSRDLGFLRYLDYGKITDEIGVYWIDAGPGCQAITTKGNAQTVPCDSVIPALCSQSASLSSPTTVDTGSRWRTSIQTSNQTIVGYRDKLSFRFLGLQYAARPARFAHSKYQAPGIAELAKGAKAAKGTREILALNYGLQCIQPGCGEPTCSEDCHFLNIWTPYLPNGKAPALKKKAVMLWIHGGGFTGGSGSDTTFDGGNMASRGDVVVVTINYRLATLGFLALSNTTITGNYGLADQNTALDWVRAHIEDFGGDKDRITVFGQSAGAASVRALLASPQAKGKFSRAIMQSNPAGAQYASSFSHYLTISEATDLTKAILTELGCTQSDKAIQLACLRAQGPAKLVGERNNGWTGTIARYPVVDGNYLTGNELPLGKAAPKLNVSVMAGIMRDDGGPFSKFSKSENVSEALTEQGFNPGDILSSAQFPIPEGDNMTMNIFNLTSRVTTDAEFRCLGQSTAHVAVMNDVFPAVYSYEIDRGYQITEWNPNPPTCNAPVTANRPFGDTRLPYFRCHSGELYNVFGTLVRQGRPVRDEQDIPFSQYIVDTWTAFGREGDPNPNPIFLTARGYTNTSTAVNQSSLWKPVRPNQPILRILNTVARDEGFREVEQCIVLDFPLDYYVKG</sequence>
<dbReference type="InterPro" id="IPR029058">
    <property type="entry name" value="AB_hydrolase_fold"/>
</dbReference>
<dbReference type="OrthoDB" id="408631at2759"/>
<protein>
    <recommendedName>
        <fullName evidence="3">Carboxylic ester hydrolase</fullName>
        <ecNumber evidence="3">3.1.1.-</ecNumber>
    </recommendedName>
</protein>
<comment type="caution">
    <text evidence="5">The sequence shown here is derived from an EMBL/GenBank/DDBJ whole genome shotgun (WGS) entry which is preliminary data.</text>
</comment>